<dbReference type="Pfam" id="PF04266">
    <property type="entry name" value="ASCH"/>
    <property type="match status" value="1"/>
</dbReference>
<feature type="non-terminal residue" evidence="2">
    <location>
        <position position="1"/>
    </location>
</feature>
<evidence type="ECO:0000313" key="3">
    <source>
        <dbReference type="Proteomes" id="UP000428333"/>
    </source>
</evidence>
<sequence length="383" mass="42610">MEGSRKNGKNRNPCLTMHQPWASLLVHGIKRIEGRSWPAPIRGNTNINETKTTSFRSTDGRLGRALEEAIRGLVTVLARLKEDHDRAALAARQNRDYGRSCGLADKEPGTVVESVGNLVLEGRIWIHAAGKVPDAATIKAMEEFYREIYAVNGITDLKFPQQYPVSRLIGCIEVVGCLRREELACWNEVPEGVRLEALTDFCWLCEQPQKLRVPIEMRGFHGVYDLERKIYEAAMGDLIPVDSSLLVKFRLPNPQDPFSLKPGSISACFSKSKASEFEKSSSLSAAIAAASAAATQYSKKAQNLENNAFNSRNTRNFTRQWQLKNNSSAEHKMVSNEVGTLARHHNEGNSGSYPKQFLHAESSHRLGPHSKIFASAVRGLRPE</sequence>
<dbReference type="Proteomes" id="UP000428333">
    <property type="component" value="Linkage Group LG04"/>
</dbReference>
<keyword evidence="3" id="KW-1185">Reference proteome</keyword>
<reference evidence="2 3" key="1">
    <citation type="journal article" date="2019" name="Genome Biol. Evol.">
        <title>The Rhododendron genome and chromosomal organization provide insight into shared whole-genome duplications across the heath family (Ericaceae).</title>
        <authorList>
            <person name="Soza V.L."/>
            <person name="Lindsley D."/>
            <person name="Waalkes A."/>
            <person name="Ramage E."/>
            <person name="Patwardhan R.P."/>
            <person name="Burton J.N."/>
            <person name="Adey A."/>
            <person name="Kumar A."/>
            <person name="Qiu R."/>
            <person name="Shendure J."/>
            <person name="Hall B."/>
        </authorList>
    </citation>
    <scope>NUCLEOTIDE SEQUENCE [LARGE SCALE GENOMIC DNA]</scope>
    <source>
        <strain evidence="2">RSF 1966-606</strain>
    </source>
</reference>
<feature type="domain" description="ASCH" evidence="1">
    <location>
        <begin position="15"/>
        <end position="57"/>
    </location>
</feature>
<comment type="caution">
    <text evidence="2">The sequence shown here is derived from an EMBL/GenBank/DDBJ whole genome shotgun (WGS) entry which is preliminary data.</text>
</comment>
<dbReference type="AlphaFoldDB" id="A0A6A4LT96"/>
<dbReference type="InterPro" id="IPR015947">
    <property type="entry name" value="PUA-like_sf"/>
</dbReference>
<dbReference type="EMBL" id="QEFC01001004">
    <property type="protein sequence ID" value="KAE9460472.1"/>
    <property type="molecule type" value="Genomic_DNA"/>
</dbReference>
<name>A0A6A4LT96_9ERIC</name>
<dbReference type="PANTHER" id="PTHR12963">
    <property type="entry name" value="THYROID RECEPTOR INTERACTING PROTEIN RELATED"/>
    <property type="match status" value="1"/>
</dbReference>
<dbReference type="OrthoDB" id="338816at2759"/>
<organism evidence="2 3">
    <name type="scientific">Rhododendron williamsianum</name>
    <dbReference type="NCBI Taxonomy" id="262921"/>
    <lineage>
        <taxon>Eukaryota</taxon>
        <taxon>Viridiplantae</taxon>
        <taxon>Streptophyta</taxon>
        <taxon>Embryophyta</taxon>
        <taxon>Tracheophyta</taxon>
        <taxon>Spermatophyta</taxon>
        <taxon>Magnoliopsida</taxon>
        <taxon>eudicotyledons</taxon>
        <taxon>Gunneridae</taxon>
        <taxon>Pentapetalae</taxon>
        <taxon>asterids</taxon>
        <taxon>Ericales</taxon>
        <taxon>Ericaceae</taxon>
        <taxon>Ericoideae</taxon>
        <taxon>Rhodoreae</taxon>
        <taxon>Rhododendron</taxon>
    </lineage>
</organism>
<dbReference type="SUPFAM" id="SSF88697">
    <property type="entry name" value="PUA domain-like"/>
    <property type="match status" value="2"/>
</dbReference>
<dbReference type="Gene3D" id="2.30.130.30">
    <property type="entry name" value="Hypothetical protein"/>
    <property type="match status" value="1"/>
</dbReference>
<gene>
    <name evidence="2" type="ORF">C3L33_07627</name>
</gene>
<evidence type="ECO:0000259" key="1">
    <source>
        <dbReference type="Pfam" id="PF04266"/>
    </source>
</evidence>
<evidence type="ECO:0000313" key="2">
    <source>
        <dbReference type="EMBL" id="KAE9460472.1"/>
    </source>
</evidence>
<dbReference type="InterPro" id="IPR039128">
    <property type="entry name" value="TRIP4-like"/>
</dbReference>
<protein>
    <recommendedName>
        <fullName evidence="1">ASCH domain-containing protein</fullName>
    </recommendedName>
</protein>
<dbReference type="CDD" id="cd06554">
    <property type="entry name" value="ASCH_ASC-1_like"/>
    <property type="match status" value="1"/>
</dbReference>
<accession>A0A6A4LT96</accession>
<dbReference type="InterPro" id="IPR007374">
    <property type="entry name" value="ASCH_domain"/>
</dbReference>
<proteinExistence type="predicted"/>
<dbReference type="PANTHER" id="PTHR12963:SF0">
    <property type="entry name" value="EXPRESSED PROTEIN"/>
    <property type="match status" value="1"/>
</dbReference>